<organism evidence="2">
    <name type="scientific">Rhizobium meliloti</name>
    <name type="common">Ensifer meliloti</name>
    <name type="synonym">Sinorhizobium meliloti</name>
    <dbReference type="NCBI Taxonomy" id="382"/>
    <lineage>
        <taxon>Bacteria</taxon>
        <taxon>Pseudomonadati</taxon>
        <taxon>Pseudomonadota</taxon>
        <taxon>Alphaproteobacteria</taxon>
        <taxon>Hyphomicrobiales</taxon>
        <taxon>Rhizobiaceae</taxon>
        <taxon>Sinorhizobium/Ensifer group</taxon>
        <taxon>Sinorhizobium</taxon>
    </lineage>
</organism>
<name>A0A6A7ZYT7_RHIML</name>
<dbReference type="AlphaFoldDB" id="A0A6A7ZYT7"/>
<feature type="region of interest" description="Disordered" evidence="1">
    <location>
        <begin position="1"/>
        <end position="104"/>
    </location>
</feature>
<sequence>MLLLMLGQTRDRPKGFRASPRSLRRRRNNHARSGLSRKRGVAPACSRETKMPNPRQPEPVPEAPPPDLPPWYPEPPIEEPDPDRLPDEIPVPNPDENPEPPKHI</sequence>
<evidence type="ECO:0000313" key="2">
    <source>
        <dbReference type="EMBL" id="MQW07824.1"/>
    </source>
</evidence>
<proteinExistence type="predicted"/>
<feature type="compositionally biased region" description="Pro residues" evidence="1">
    <location>
        <begin position="54"/>
        <end position="75"/>
    </location>
</feature>
<dbReference type="EMBL" id="WISP01000192">
    <property type="protein sequence ID" value="MQW07824.1"/>
    <property type="molecule type" value="Genomic_DNA"/>
</dbReference>
<protein>
    <submittedName>
        <fullName evidence="2">Uncharacterized protein</fullName>
    </submittedName>
</protein>
<evidence type="ECO:0000256" key="1">
    <source>
        <dbReference type="SAM" id="MobiDB-lite"/>
    </source>
</evidence>
<accession>A0A6A7ZYT7</accession>
<reference evidence="2" key="1">
    <citation type="journal article" date="2013" name="Genome Biol.">
        <title>Comparative genomics of the core and accessory genomes of 48 Sinorhizobium strains comprising five genospecies.</title>
        <authorList>
            <person name="Sugawara M."/>
            <person name="Epstein B."/>
            <person name="Badgley B.D."/>
            <person name="Unno T."/>
            <person name="Xu L."/>
            <person name="Reese J."/>
            <person name="Gyaneshwar P."/>
            <person name="Denny R."/>
            <person name="Mudge J."/>
            <person name="Bharti A.K."/>
            <person name="Farmer A.D."/>
            <person name="May G.D."/>
            <person name="Woodward J.E."/>
            <person name="Medigue C."/>
            <person name="Vallenet D."/>
            <person name="Lajus A."/>
            <person name="Rouy Z."/>
            <person name="Martinez-Vaz B."/>
            <person name="Tiffin P."/>
            <person name="Young N.D."/>
            <person name="Sadowsky M.J."/>
        </authorList>
    </citation>
    <scope>NUCLEOTIDE SEQUENCE</scope>
    <source>
        <strain evidence="2">M30</strain>
    </source>
</reference>
<gene>
    <name evidence="2" type="ORF">GHK45_29930</name>
</gene>
<comment type="caution">
    <text evidence="2">The sequence shown here is derived from an EMBL/GenBank/DDBJ whole genome shotgun (WGS) entry which is preliminary data.</text>
</comment>
<feature type="compositionally biased region" description="Basic residues" evidence="1">
    <location>
        <begin position="22"/>
        <end position="40"/>
    </location>
</feature>